<evidence type="ECO:0000256" key="1">
    <source>
        <dbReference type="SAM" id="MobiDB-lite"/>
    </source>
</evidence>
<gene>
    <name evidence="2" type="ORF">CHIRRI_LOCUS1268</name>
</gene>
<evidence type="ECO:0000313" key="2">
    <source>
        <dbReference type="EMBL" id="CAG9798284.1"/>
    </source>
</evidence>
<keyword evidence="3" id="KW-1185">Reference proteome</keyword>
<reference evidence="2" key="2">
    <citation type="submission" date="2022-10" db="EMBL/GenBank/DDBJ databases">
        <authorList>
            <consortium name="ENA_rothamsted_submissions"/>
            <consortium name="culmorum"/>
            <person name="King R."/>
        </authorList>
    </citation>
    <scope>NUCLEOTIDE SEQUENCE</scope>
</reference>
<dbReference type="EMBL" id="OU895877">
    <property type="protein sequence ID" value="CAG9798284.1"/>
    <property type="molecule type" value="Genomic_DNA"/>
</dbReference>
<protein>
    <submittedName>
        <fullName evidence="2">Uncharacterized protein</fullName>
    </submittedName>
</protein>
<sequence>MNPLLKTIMSSEEVSLAKRDIENNFGNDIYKNSLRRVYRGSNYSGLKSQKPYISLDDDKKVLSPSERLLNMIAAIVHKSNVMEKSRQKAEREAKLKHKQKMLRKKNKKSMESNPLGIIKPRQRYVDRILGINRMKRSIIKFGTDLQDMKAFLDHVNEDSDLLYDDEEQLVESADNNSNYDDDDEYLDDDYESYDFHPQEQNQLSLENDYSFDSYPRRHRNIFDDYENGSVNEFIDLARQRDRREHNFDDMMQNDEEYDEDDYEAYYDN</sequence>
<reference evidence="2" key="1">
    <citation type="submission" date="2022-01" db="EMBL/GenBank/DDBJ databases">
        <authorList>
            <person name="King R."/>
        </authorList>
    </citation>
    <scope>NUCLEOTIDE SEQUENCE</scope>
</reference>
<feature type="region of interest" description="Disordered" evidence="1">
    <location>
        <begin position="244"/>
        <end position="268"/>
    </location>
</feature>
<proteinExistence type="predicted"/>
<evidence type="ECO:0000313" key="3">
    <source>
        <dbReference type="Proteomes" id="UP001153620"/>
    </source>
</evidence>
<feature type="compositionally biased region" description="Acidic residues" evidence="1">
    <location>
        <begin position="251"/>
        <end position="268"/>
    </location>
</feature>
<accession>A0A9N9RKF0</accession>
<organism evidence="2 3">
    <name type="scientific">Chironomus riparius</name>
    <dbReference type="NCBI Taxonomy" id="315576"/>
    <lineage>
        <taxon>Eukaryota</taxon>
        <taxon>Metazoa</taxon>
        <taxon>Ecdysozoa</taxon>
        <taxon>Arthropoda</taxon>
        <taxon>Hexapoda</taxon>
        <taxon>Insecta</taxon>
        <taxon>Pterygota</taxon>
        <taxon>Neoptera</taxon>
        <taxon>Endopterygota</taxon>
        <taxon>Diptera</taxon>
        <taxon>Nematocera</taxon>
        <taxon>Chironomoidea</taxon>
        <taxon>Chironomidae</taxon>
        <taxon>Chironominae</taxon>
        <taxon>Chironomus</taxon>
    </lineage>
</organism>
<dbReference type="AlphaFoldDB" id="A0A9N9RKF0"/>
<dbReference type="Proteomes" id="UP001153620">
    <property type="component" value="Chromosome 1"/>
</dbReference>
<name>A0A9N9RKF0_9DIPT</name>